<comment type="pathway">
    <text evidence="1 5">Carotenoid biosynthesis.</text>
</comment>
<keyword evidence="3 5" id="KW-0125">Carotenoid biosynthesis</keyword>
<dbReference type="RefSeq" id="WP_165106718.1">
    <property type="nucleotide sequence ID" value="NZ_JAAKYA010000042.1"/>
</dbReference>
<dbReference type="Pfam" id="PF01593">
    <property type="entry name" value="Amino_oxidase"/>
    <property type="match status" value="1"/>
</dbReference>
<dbReference type="InterPro" id="IPR002937">
    <property type="entry name" value="Amino_oxidase"/>
</dbReference>
<dbReference type="Gene3D" id="3.50.50.60">
    <property type="entry name" value="FAD/NAD(P)-binding domain"/>
    <property type="match status" value="2"/>
</dbReference>
<dbReference type="PANTHER" id="PTHR43734">
    <property type="entry name" value="PHYTOENE DESATURASE"/>
    <property type="match status" value="1"/>
</dbReference>
<evidence type="ECO:0000259" key="6">
    <source>
        <dbReference type="Pfam" id="PF01593"/>
    </source>
</evidence>
<dbReference type="GO" id="GO:0016491">
    <property type="term" value="F:oxidoreductase activity"/>
    <property type="evidence" value="ECO:0007669"/>
    <property type="project" value="UniProtKB-KW"/>
</dbReference>
<reference evidence="7 8" key="1">
    <citation type="submission" date="2020-02" db="EMBL/GenBank/DDBJ databases">
        <title>Draft genome sequence of Limisphaera ngatamarikiensis NGM72.4T, a thermophilic Verrucomicrobia grouped in subdivision 3.</title>
        <authorList>
            <person name="Carere C.R."/>
            <person name="Steen J."/>
            <person name="Hugenholtz P."/>
            <person name="Stott M.B."/>
        </authorList>
    </citation>
    <scope>NUCLEOTIDE SEQUENCE [LARGE SCALE GENOMIC DNA]</scope>
    <source>
        <strain evidence="7 8">NGM72.4</strain>
    </source>
</reference>
<evidence type="ECO:0000256" key="4">
    <source>
        <dbReference type="ARBA" id="ARBA00023002"/>
    </source>
</evidence>
<keyword evidence="8" id="KW-1185">Reference proteome</keyword>
<dbReference type="AlphaFoldDB" id="A0A6M1RH65"/>
<dbReference type="InterPro" id="IPR014105">
    <property type="entry name" value="Carotenoid/retinoid_OxRdtase"/>
</dbReference>
<feature type="domain" description="Amine oxidase" evidence="6">
    <location>
        <begin position="14"/>
        <end position="490"/>
    </location>
</feature>
<evidence type="ECO:0000313" key="7">
    <source>
        <dbReference type="EMBL" id="NGO38966.1"/>
    </source>
</evidence>
<proteinExistence type="inferred from homology"/>
<dbReference type="NCBIfam" id="TIGR02734">
    <property type="entry name" value="crtI_fam"/>
    <property type="match status" value="1"/>
</dbReference>
<comment type="similarity">
    <text evidence="2 5">Belongs to the carotenoid/retinoid oxidoreductase family.</text>
</comment>
<evidence type="ECO:0000313" key="8">
    <source>
        <dbReference type="Proteomes" id="UP000477311"/>
    </source>
</evidence>
<protein>
    <submittedName>
        <fullName evidence="7">Phytoene desaturase</fullName>
    </submittedName>
</protein>
<dbReference type="PANTHER" id="PTHR43734:SF7">
    <property type="entry name" value="4,4'-DIAPONEUROSPORENE OXYGENASE"/>
    <property type="match status" value="1"/>
</dbReference>
<dbReference type="Proteomes" id="UP000477311">
    <property type="component" value="Unassembled WGS sequence"/>
</dbReference>
<comment type="caution">
    <text evidence="7">The sequence shown here is derived from an EMBL/GenBank/DDBJ whole genome shotgun (WGS) entry which is preliminary data.</text>
</comment>
<evidence type="ECO:0000256" key="1">
    <source>
        <dbReference type="ARBA" id="ARBA00004829"/>
    </source>
</evidence>
<gene>
    <name evidence="7" type="primary">crtI</name>
    <name evidence="7" type="ORF">G4L39_06095</name>
</gene>
<name>A0A6M1RH65_9BACT</name>
<keyword evidence="4 5" id="KW-0560">Oxidoreductase</keyword>
<accession>A0A6M1RH65</accession>
<evidence type="ECO:0000256" key="3">
    <source>
        <dbReference type="ARBA" id="ARBA00022746"/>
    </source>
</evidence>
<evidence type="ECO:0000256" key="5">
    <source>
        <dbReference type="RuleBase" id="RU362075"/>
    </source>
</evidence>
<dbReference type="InterPro" id="IPR036188">
    <property type="entry name" value="FAD/NAD-bd_sf"/>
</dbReference>
<sequence>MQANKKVIVIGAGLGGISAAISLRQAGYEVELLEKNERIGGKLNVLRAEGFTFDLGPSILTLPHILARLFERSGREMRDYITLRPVRPHWRCFFEDGTVVDLVPEPAAMAEQARRVKEPPENVERFLEYSGRLFDLIHEGYFEQGLDNWRDFARHYGLWKFLRFDLFRSMHQAVAAHFRTSYFRDIFDFFIKYVGSSALRAPAFMNCLPTIQFRYDLWYVDGGLYRIAEALQRLMQELGIRIQCGVEVIRITRNGSRVTGVVTAEGAFHPADIVVSNMEVVPAHAELLGEDRTVVASLERRLEPACSGLVIDVGLDCQYPQLAHHNFFFSKDQKAHFAEVFERYELPSDPTLYVVAASRTDPTVAPPGCDCLKILPHIPYIREDRPWGPQDYEALKDRVLSKLERMGLKDLRRHIVYEHVLTPPDIRRLYHSHRGSIYGVVSDRWRNLAFKAPKQSRRYPNLFFVGGSVNPGGGVPMVLLCGQNVAKQVMAWDRS</sequence>
<dbReference type="EMBL" id="JAAKYA010000042">
    <property type="protein sequence ID" value="NGO38966.1"/>
    <property type="molecule type" value="Genomic_DNA"/>
</dbReference>
<evidence type="ECO:0000256" key="2">
    <source>
        <dbReference type="ARBA" id="ARBA00006046"/>
    </source>
</evidence>
<dbReference type="GO" id="GO:0016117">
    <property type="term" value="P:carotenoid biosynthetic process"/>
    <property type="evidence" value="ECO:0007669"/>
    <property type="project" value="UniProtKB-KW"/>
</dbReference>
<organism evidence="7 8">
    <name type="scientific">Limisphaera ngatamarikiensis</name>
    <dbReference type="NCBI Taxonomy" id="1324935"/>
    <lineage>
        <taxon>Bacteria</taxon>
        <taxon>Pseudomonadati</taxon>
        <taxon>Verrucomicrobiota</taxon>
        <taxon>Verrucomicrobiia</taxon>
        <taxon>Limisphaerales</taxon>
        <taxon>Limisphaeraceae</taxon>
        <taxon>Limisphaera</taxon>
    </lineage>
</organism>
<dbReference type="SUPFAM" id="SSF51905">
    <property type="entry name" value="FAD/NAD(P)-binding domain"/>
    <property type="match status" value="1"/>
</dbReference>